<protein>
    <submittedName>
        <fullName evidence="6 7">Uncharacterized protein</fullName>
    </submittedName>
</protein>
<keyword evidence="3 5" id="KW-1133">Transmembrane helix</keyword>
<dbReference type="InterPro" id="IPR004031">
    <property type="entry name" value="PMP22/EMP/MP20/Claudin"/>
</dbReference>
<dbReference type="EnsemblMetazoa" id="CapteT196114">
    <property type="protein sequence ID" value="CapteP196114"/>
    <property type="gene ID" value="CapteG196114"/>
</dbReference>
<dbReference type="Gene3D" id="1.20.140.150">
    <property type="match status" value="1"/>
</dbReference>
<dbReference type="PANTHER" id="PTHR12107:SF0">
    <property type="entry name" value="STARGAZIN (MAMMALIAN CALCIUM CHANNEL) HOMOLOG"/>
    <property type="match status" value="1"/>
</dbReference>
<dbReference type="GO" id="GO:0098970">
    <property type="term" value="P:postsynaptic neurotransmitter receptor diffusion trapping"/>
    <property type="evidence" value="ECO:0007669"/>
    <property type="project" value="TreeGrafter"/>
</dbReference>
<evidence type="ECO:0000256" key="4">
    <source>
        <dbReference type="ARBA" id="ARBA00023136"/>
    </source>
</evidence>
<dbReference type="STRING" id="283909.R7T5N0"/>
<evidence type="ECO:0000313" key="6">
    <source>
        <dbReference type="EMBL" id="ELT88463.1"/>
    </source>
</evidence>
<dbReference type="HOGENOM" id="CLU_1205768_0_0_1"/>
<dbReference type="Proteomes" id="UP000014760">
    <property type="component" value="Unassembled WGS sequence"/>
</dbReference>
<reference evidence="7" key="3">
    <citation type="submission" date="2015-06" db="UniProtKB">
        <authorList>
            <consortium name="EnsemblMetazoa"/>
        </authorList>
    </citation>
    <scope>IDENTIFICATION</scope>
</reference>
<dbReference type="AlphaFoldDB" id="R7T5N0"/>
<dbReference type="OMA" id="ILSXEEM"/>
<evidence type="ECO:0000313" key="7">
    <source>
        <dbReference type="EnsemblMetazoa" id="CapteP196114"/>
    </source>
</evidence>
<evidence type="ECO:0000313" key="8">
    <source>
        <dbReference type="Proteomes" id="UP000014760"/>
    </source>
</evidence>
<dbReference type="GO" id="GO:0098943">
    <property type="term" value="P:neurotransmitter receptor transport, postsynaptic endosome to lysosome"/>
    <property type="evidence" value="ECO:0007669"/>
    <property type="project" value="TreeGrafter"/>
</dbReference>
<keyword evidence="2 5" id="KW-0812">Transmembrane</keyword>
<gene>
    <name evidence="6" type="ORF">CAPTEDRAFT_196114</name>
</gene>
<keyword evidence="4 5" id="KW-0472">Membrane</keyword>
<dbReference type="GO" id="GO:0032281">
    <property type="term" value="C:AMPA glutamate receptor complex"/>
    <property type="evidence" value="ECO:0007669"/>
    <property type="project" value="TreeGrafter"/>
</dbReference>
<evidence type="ECO:0000256" key="5">
    <source>
        <dbReference type="SAM" id="Phobius"/>
    </source>
</evidence>
<name>R7T5N0_CAPTE</name>
<evidence type="ECO:0000256" key="1">
    <source>
        <dbReference type="ARBA" id="ARBA00004141"/>
    </source>
</evidence>
<feature type="transmembrane region" description="Helical" evidence="5">
    <location>
        <begin position="20"/>
        <end position="42"/>
    </location>
</feature>
<dbReference type="EMBL" id="AMQN01015385">
    <property type="status" value="NOT_ANNOTATED_CDS"/>
    <property type="molecule type" value="Genomic_DNA"/>
</dbReference>
<reference evidence="8" key="1">
    <citation type="submission" date="2012-12" db="EMBL/GenBank/DDBJ databases">
        <authorList>
            <person name="Hellsten U."/>
            <person name="Grimwood J."/>
            <person name="Chapman J.A."/>
            <person name="Shapiro H."/>
            <person name="Aerts A."/>
            <person name="Otillar R.P."/>
            <person name="Terry A.Y."/>
            <person name="Boore J.L."/>
            <person name="Simakov O."/>
            <person name="Marletaz F."/>
            <person name="Cho S.-J."/>
            <person name="Edsinger-Gonzales E."/>
            <person name="Havlak P."/>
            <person name="Kuo D.-H."/>
            <person name="Larsson T."/>
            <person name="Lv J."/>
            <person name="Arendt D."/>
            <person name="Savage R."/>
            <person name="Osoegawa K."/>
            <person name="de Jong P."/>
            <person name="Lindberg D.R."/>
            <person name="Seaver E.C."/>
            <person name="Weisblat D.A."/>
            <person name="Putnam N.H."/>
            <person name="Grigoriev I.V."/>
            <person name="Rokhsar D.S."/>
        </authorList>
    </citation>
    <scope>NUCLEOTIDE SEQUENCE</scope>
    <source>
        <strain evidence="8">I ESC-2004</strain>
    </source>
</reference>
<evidence type="ECO:0000256" key="3">
    <source>
        <dbReference type="ARBA" id="ARBA00022989"/>
    </source>
</evidence>
<keyword evidence="8" id="KW-1185">Reference proteome</keyword>
<feature type="transmembrane region" description="Helical" evidence="5">
    <location>
        <begin position="117"/>
        <end position="139"/>
    </location>
</feature>
<dbReference type="GO" id="GO:0005245">
    <property type="term" value="F:voltage-gated calcium channel activity"/>
    <property type="evidence" value="ECO:0007669"/>
    <property type="project" value="TreeGrafter"/>
</dbReference>
<dbReference type="GO" id="GO:0016247">
    <property type="term" value="F:channel regulator activity"/>
    <property type="evidence" value="ECO:0007669"/>
    <property type="project" value="TreeGrafter"/>
</dbReference>
<dbReference type="PANTHER" id="PTHR12107">
    <property type="entry name" value="VOLTAGE-DEPENDENT CALCIUM CHANNEL GAMMA SUBUNIT"/>
    <property type="match status" value="1"/>
</dbReference>
<proteinExistence type="predicted"/>
<organism evidence="6">
    <name type="scientific">Capitella teleta</name>
    <name type="common">Polychaete worm</name>
    <dbReference type="NCBI Taxonomy" id="283909"/>
    <lineage>
        <taxon>Eukaryota</taxon>
        <taxon>Metazoa</taxon>
        <taxon>Spiralia</taxon>
        <taxon>Lophotrochozoa</taxon>
        <taxon>Annelida</taxon>
        <taxon>Polychaeta</taxon>
        <taxon>Sedentaria</taxon>
        <taxon>Scolecida</taxon>
        <taxon>Capitellidae</taxon>
        <taxon>Capitella</taxon>
    </lineage>
</organism>
<accession>R7T5N0</accession>
<dbReference type="GO" id="GO:0051968">
    <property type="term" value="P:positive regulation of synaptic transmission, glutamatergic"/>
    <property type="evidence" value="ECO:0007669"/>
    <property type="project" value="TreeGrafter"/>
</dbReference>
<comment type="subcellular location">
    <subcellularLocation>
        <location evidence="1">Membrane</location>
        <topology evidence="1">Multi-pass membrane protein</topology>
    </subcellularLocation>
</comment>
<dbReference type="InterPro" id="IPR051072">
    <property type="entry name" value="CACNG_subunit"/>
</dbReference>
<dbReference type="OrthoDB" id="5917530at2759"/>
<feature type="transmembrane region" description="Helical" evidence="5">
    <location>
        <begin position="145"/>
        <end position="163"/>
    </location>
</feature>
<sequence>MATSTTMSHCSSRALSLTSLAFGLVATGGLVLAVATDFWLILSEPVPLSPEMLQEVITGGMETPVMTVDTHSGLWRACINYEEDVPKSCFAIEYIGQTYARVEGASTTMSIIRAIRCATPVIMISLFVMICALGCSTAGNHKNDVKTFVGAVLYVLAALNLAVGSSSTSPRSAILVRLKGVAFIDLHVMGFYGSTQPNRMILAPEQKARDRGFPLLLSINPKGSLSCIPP</sequence>
<dbReference type="GO" id="GO:0098839">
    <property type="term" value="C:postsynaptic density membrane"/>
    <property type="evidence" value="ECO:0007669"/>
    <property type="project" value="TreeGrafter"/>
</dbReference>
<dbReference type="EMBL" id="KB311853">
    <property type="protein sequence ID" value="ELT88463.1"/>
    <property type="molecule type" value="Genomic_DNA"/>
</dbReference>
<evidence type="ECO:0000256" key="2">
    <source>
        <dbReference type="ARBA" id="ARBA00022692"/>
    </source>
</evidence>
<dbReference type="Pfam" id="PF13903">
    <property type="entry name" value="Claudin_2"/>
    <property type="match status" value="1"/>
</dbReference>
<dbReference type="GO" id="GO:0099590">
    <property type="term" value="P:neurotransmitter receptor internalization"/>
    <property type="evidence" value="ECO:0007669"/>
    <property type="project" value="TreeGrafter"/>
</dbReference>
<reference evidence="6 8" key="2">
    <citation type="journal article" date="2013" name="Nature">
        <title>Insights into bilaterian evolution from three spiralian genomes.</title>
        <authorList>
            <person name="Simakov O."/>
            <person name="Marletaz F."/>
            <person name="Cho S.J."/>
            <person name="Edsinger-Gonzales E."/>
            <person name="Havlak P."/>
            <person name="Hellsten U."/>
            <person name="Kuo D.H."/>
            <person name="Larsson T."/>
            <person name="Lv J."/>
            <person name="Arendt D."/>
            <person name="Savage R."/>
            <person name="Osoegawa K."/>
            <person name="de Jong P."/>
            <person name="Grimwood J."/>
            <person name="Chapman J.A."/>
            <person name="Shapiro H."/>
            <person name="Aerts A."/>
            <person name="Otillar R.P."/>
            <person name="Terry A.Y."/>
            <person name="Boore J.L."/>
            <person name="Grigoriev I.V."/>
            <person name="Lindberg D.R."/>
            <person name="Seaver E.C."/>
            <person name="Weisblat D.A."/>
            <person name="Putnam N.H."/>
            <person name="Rokhsar D.S."/>
        </authorList>
    </citation>
    <scope>NUCLEOTIDE SEQUENCE</scope>
    <source>
        <strain evidence="6 8">I ESC-2004</strain>
    </source>
</reference>
<dbReference type="GO" id="GO:0019226">
    <property type="term" value="P:transmission of nerve impulse"/>
    <property type="evidence" value="ECO:0007669"/>
    <property type="project" value="TreeGrafter"/>
</dbReference>